<dbReference type="HOGENOM" id="CLU_2185390_0_0_1"/>
<name>A0A015LVX5_RHIIW</name>
<comment type="caution">
    <text evidence="2">The sequence shown here is derived from an EMBL/GenBank/DDBJ whole genome shotgun (WGS) entry which is preliminary data.</text>
</comment>
<evidence type="ECO:0000259" key="1">
    <source>
        <dbReference type="PROSITE" id="PS50144"/>
    </source>
</evidence>
<reference evidence="2 3" key="1">
    <citation type="submission" date="2014-02" db="EMBL/GenBank/DDBJ databases">
        <title>Single nucleus genome sequencing reveals high similarity among nuclei of an endomycorrhizal fungus.</title>
        <authorList>
            <person name="Lin K."/>
            <person name="Geurts R."/>
            <person name="Zhang Z."/>
            <person name="Limpens E."/>
            <person name="Saunders D.G."/>
            <person name="Mu D."/>
            <person name="Pang E."/>
            <person name="Cao H."/>
            <person name="Cha H."/>
            <person name="Lin T."/>
            <person name="Zhou Q."/>
            <person name="Shang Y."/>
            <person name="Li Y."/>
            <person name="Ivanov S."/>
            <person name="Sharma T."/>
            <person name="Velzen R.V."/>
            <person name="Ruijter N.D."/>
            <person name="Aanen D.K."/>
            <person name="Win J."/>
            <person name="Kamoun S."/>
            <person name="Bisseling T."/>
            <person name="Huang S."/>
        </authorList>
    </citation>
    <scope>NUCLEOTIDE SEQUENCE [LARGE SCALE GENOMIC DNA]</scope>
    <source>
        <strain evidence="3">DAOM197198w</strain>
    </source>
</reference>
<sequence>MSIIKGQATFEFTIPCLKKIEGKSFYSPIFSTADNMFWQLEYQPNDPEDSHCCLVFLTAIPNPEEAISTQFWSDRANVEASLFMKTSSYNKSYIMTTHDYSIRGKSWGR</sequence>
<dbReference type="CDD" id="cd00121">
    <property type="entry name" value="MATH"/>
    <property type="match status" value="1"/>
</dbReference>
<dbReference type="EMBL" id="JEMT01026605">
    <property type="protein sequence ID" value="EXX58783.1"/>
    <property type="molecule type" value="Genomic_DNA"/>
</dbReference>
<dbReference type="STRING" id="1432141.A0A015LVX5"/>
<protein>
    <recommendedName>
        <fullName evidence="1">MATH domain-containing protein</fullName>
    </recommendedName>
</protein>
<dbReference type="AlphaFoldDB" id="A0A015LVX5"/>
<dbReference type="Gene3D" id="2.60.210.10">
    <property type="entry name" value="Apoptosis, Tumor Necrosis Factor Receptor Associated Protein 2, Chain A"/>
    <property type="match status" value="1"/>
</dbReference>
<organism evidence="2 3">
    <name type="scientific">Rhizophagus irregularis (strain DAOM 197198w)</name>
    <name type="common">Glomus intraradices</name>
    <dbReference type="NCBI Taxonomy" id="1432141"/>
    <lineage>
        <taxon>Eukaryota</taxon>
        <taxon>Fungi</taxon>
        <taxon>Fungi incertae sedis</taxon>
        <taxon>Mucoromycota</taxon>
        <taxon>Glomeromycotina</taxon>
        <taxon>Glomeromycetes</taxon>
        <taxon>Glomerales</taxon>
        <taxon>Glomeraceae</taxon>
        <taxon>Rhizophagus</taxon>
    </lineage>
</organism>
<keyword evidence="3" id="KW-1185">Reference proteome</keyword>
<dbReference type="SUPFAM" id="SSF49599">
    <property type="entry name" value="TRAF domain-like"/>
    <property type="match status" value="1"/>
</dbReference>
<proteinExistence type="predicted"/>
<feature type="domain" description="MATH" evidence="1">
    <location>
        <begin position="7"/>
        <end position="109"/>
    </location>
</feature>
<dbReference type="PROSITE" id="PS50144">
    <property type="entry name" value="MATH"/>
    <property type="match status" value="1"/>
</dbReference>
<accession>A0A015LVX5</accession>
<dbReference type="InterPro" id="IPR002083">
    <property type="entry name" value="MATH/TRAF_dom"/>
</dbReference>
<evidence type="ECO:0000313" key="2">
    <source>
        <dbReference type="EMBL" id="EXX58783.1"/>
    </source>
</evidence>
<gene>
    <name evidence="2" type="ORF">RirG_194760</name>
</gene>
<evidence type="ECO:0000313" key="3">
    <source>
        <dbReference type="Proteomes" id="UP000022910"/>
    </source>
</evidence>
<dbReference type="InterPro" id="IPR008974">
    <property type="entry name" value="TRAF-like"/>
</dbReference>
<dbReference type="Proteomes" id="UP000022910">
    <property type="component" value="Unassembled WGS sequence"/>
</dbReference>